<evidence type="ECO:0000256" key="4">
    <source>
        <dbReference type="ARBA" id="ARBA00022840"/>
    </source>
</evidence>
<dbReference type="SUPFAM" id="SSF52540">
    <property type="entry name" value="P-loop containing nucleoside triphosphate hydrolases"/>
    <property type="match status" value="1"/>
</dbReference>
<evidence type="ECO:0000256" key="2">
    <source>
        <dbReference type="ARBA" id="ARBA00022475"/>
    </source>
</evidence>
<dbReference type="SUPFAM" id="SSF50331">
    <property type="entry name" value="MOP-like"/>
    <property type="match status" value="1"/>
</dbReference>
<dbReference type="InterPro" id="IPR008995">
    <property type="entry name" value="Mo/tungstate-bd_C_term_dom"/>
</dbReference>
<organism evidence="9">
    <name type="scientific">Bellilinea caldifistulae</name>
    <dbReference type="NCBI Taxonomy" id="360411"/>
    <lineage>
        <taxon>Bacteria</taxon>
        <taxon>Bacillati</taxon>
        <taxon>Chloroflexota</taxon>
        <taxon>Anaerolineae</taxon>
        <taxon>Anaerolineales</taxon>
        <taxon>Anaerolineaceae</taxon>
        <taxon>Bellilinea</taxon>
    </lineage>
</organism>
<dbReference type="PANTHER" id="PTHR42781:SF4">
    <property type="entry name" value="SPERMIDINE_PUTRESCINE IMPORT ATP-BINDING PROTEIN POTA"/>
    <property type="match status" value="1"/>
</dbReference>
<comment type="caution">
    <text evidence="9">The sequence shown here is derived from an EMBL/GenBank/DDBJ whole genome shotgun (WGS) entry which is preliminary data.</text>
</comment>
<sequence>MTYLLLSNLSKYYGNTLAVENFNLEVERGEFVSFLGPSGCGKTTTLRMVAGFEVPDQGKILLEGEDITLLPPNQRMVGMVFQSYALFPNMSVADNVAFGLSVRKMPADQIRQRVSEILKIVQLEELQKRYPYQLSGGQQQRVALARALAIRPRVLLLDEPLSALDAKIRVELRAEIRRIQQELKITTIYVTHDQEEALSLSDRIVVMNKGRIEQIGTPFEIYNYPQTEFVASFIGQLNLIPVQVVDRERGAYRIGEQTIQIEHSQRIPISDQPKLAIRPEEVKLGKVDGWNQLTAQVRQISFLGAIVRIWLELEGVPLLLDVFNERKLELPKVNEKVTISFPYHACWVL</sequence>
<dbReference type="GO" id="GO:0043190">
    <property type="term" value="C:ATP-binding cassette (ABC) transporter complex"/>
    <property type="evidence" value="ECO:0007669"/>
    <property type="project" value="InterPro"/>
</dbReference>
<evidence type="ECO:0000256" key="5">
    <source>
        <dbReference type="ARBA" id="ARBA00022967"/>
    </source>
</evidence>
<evidence type="ECO:0000256" key="1">
    <source>
        <dbReference type="ARBA" id="ARBA00022448"/>
    </source>
</evidence>
<proteinExistence type="inferred from homology"/>
<keyword evidence="2 7" id="KW-1003">Cell membrane</keyword>
<evidence type="ECO:0000313" key="9">
    <source>
        <dbReference type="EMBL" id="HGS87863.1"/>
    </source>
</evidence>
<comment type="similarity">
    <text evidence="7">Belongs to the ABC transporter superfamily. Spermidine/putrescine importer (TC 3.A.1.11.1) family.</text>
</comment>
<dbReference type="PROSITE" id="PS50893">
    <property type="entry name" value="ABC_TRANSPORTER_2"/>
    <property type="match status" value="1"/>
</dbReference>
<dbReference type="GO" id="GO:0015697">
    <property type="term" value="P:quaternary ammonium group transport"/>
    <property type="evidence" value="ECO:0007669"/>
    <property type="project" value="UniProtKB-ARBA"/>
</dbReference>
<dbReference type="InterPro" id="IPR017871">
    <property type="entry name" value="ABC_transporter-like_CS"/>
</dbReference>
<dbReference type="Gene3D" id="3.40.50.300">
    <property type="entry name" value="P-loop containing nucleotide triphosphate hydrolases"/>
    <property type="match status" value="1"/>
</dbReference>
<dbReference type="InterPro" id="IPR005893">
    <property type="entry name" value="PotA-like"/>
</dbReference>
<evidence type="ECO:0000256" key="6">
    <source>
        <dbReference type="ARBA" id="ARBA00023136"/>
    </source>
</evidence>
<name>A0A7C4L2D5_9CHLR</name>
<keyword evidence="1 7" id="KW-0813">Transport</keyword>
<dbReference type="GO" id="GO:0005524">
    <property type="term" value="F:ATP binding"/>
    <property type="evidence" value="ECO:0007669"/>
    <property type="project" value="UniProtKB-KW"/>
</dbReference>
<comment type="function">
    <text evidence="7">Part of the ABC transporter complex PotABCD involved in spermidine/putrescine import. Responsible for energy coupling to the transport system.</text>
</comment>
<accession>A0A7C4L2D5</accession>
<keyword evidence="3 7" id="KW-0547">Nucleotide-binding</keyword>
<protein>
    <recommendedName>
        <fullName evidence="7">Spermidine/putrescine import ATP-binding protein PotA</fullName>
        <ecNumber evidence="7">7.6.2.11</ecNumber>
    </recommendedName>
</protein>
<dbReference type="GO" id="GO:0015417">
    <property type="term" value="F:ABC-type polyamine transporter activity"/>
    <property type="evidence" value="ECO:0007669"/>
    <property type="project" value="UniProtKB-EC"/>
</dbReference>
<dbReference type="InterPro" id="IPR003439">
    <property type="entry name" value="ABC_transporter-like_ATP-bd"/>
</dbReference>
<keyword evidence="5 7" id="KW-1278">Translocase</keyword>
<dbReference type="InterPro" id="IPR050093">
    <property type="entry name" value="ABC_SmlMolc_Importer"/>
</dbReference>
<dbReference type="Pfam" id="PF00005">
    <property type="entry name" value="ABC_tran"/>
    <property type="match status" value="1"/>
</dbReference>
<dbReference type="EMBL" id="DSXR01000095">
    <property type="protein sequence ID" value="HGS87863.1"/>
    <property type="molecule type" value="Genomic_DNA"/>
</dbReference>
<evidence type="ECO:0000256" key="7">
    <source>
        <dbReference type="RuleBase" id="RU364083"/>
    </source>
</evidence>
<dbReference type="NCBIfam" id="TIGR01187">
    <property type="entry name" value="potA"/>
    <property type="match status" value="1"/>
</dbReference>
<dbReference type="GO" id="GO:0016887">
    <property type="term" value="F:ATP hydrolysis activity"/>
    <property type="evidence" value="ECO:0007669"/>
    <property type="project" value="InterPro"/>
</dbReference>
<evidence type="ECO:0000256" key="3">
    <source>
        <dbReference type="ARBA" id="ARBA00022741"/>
    </source>
</evidence>
<keyword evidence="4 7" id="KW-0067">ATP-binding</keyword>
<dbReference type="PROSITE" id="PS00211">
    <property type="entry name" value="ABC_TRANSPORTER_1"/>
    <property type="match status" value="1"/>
</dbReference>
<dbReference type="SMART" id="SM00382">
    <property type="entry name" value="AAA"/>
    <property type="match status" value="1"/>
</dbReference>
<keyword evidence="6 7" id="KW-0472">Membrane</keyword>
<dbReference type="InterPro" id="IPR027417">
    <property type="entry name" value="P-loop_NTPase"/>
</dbReference>
<comment type="subunit">
    <text evidence="7">The complex is composed of two ATP-binding proteins (PotA), two transmembrane proteins (PotB and PotC) and a solute-binding protein (PotD).</text>
</comment>
<dbReference type="AlphaFoldDB" id="A0A7C4L2D5"/>
<dbReference type="Pfam" id="PF08402">
    <property type="entry name" value="TOBE_2"/>
    <property type="match status" value="1"/>
</dbReference>
<reference evidence="9" key="1">
    <citation type="journal article" date="2020" name="mSystems">
        <title>Genome- and Community-Level Interaction Insights into Carbon Utilization and Element Cycling Functions of Hydrothermarchaeota in Hydrothermal Sediment.</title>
        <authorList>
            <person name="Zhou Z."/>
            <person name="Liu Y."/>
            <person name="Xu W."/>
            <person name="Pan J."/>
            <person name="Luo Z.H."/>
            <person name="Li M."/>
        </authorList>
    </citation>
    <scope>NUCLEOTIDE SEQUENCE [LARGE SCALE GENOMIC DNA]</scope>
    <source>
        <strain evidence="9">SpSt-556</strain>
    </source>
</reference>
<dbReference type="EC" id="7.6.2.11" evidence="7"/>
<feature type="domain" description="ABC transporter" evidence="8">
    <location>
        <begin position="4"/>
        <end position="234"/>
    </location>
</feature>
<comment type="catalytic activity">
    <reaction evidence="7">
        <text>ATP + H2O + polyamine-[polyamine-binding protein]Side 1 = ADP + phosphate + polyamineSide 2 + [polyamine-binding protein]Side 1.</text>
        <dbReference type="EC" id="7.6.2.11"/>
    </reaction>
</comment>
<dbReference type="FunFam" id="3.40.50.300:FF:000425">
    <property type="entry name" value="Probable ABC transporter, ATP-binding subunit"/>
    <property type="match status" value="1"/>
</dbReference>
<gene>
    <name evidence="7" type="primary">potA</name>
    <name evidence="9" type="ORF">ENT17_09625</name>
</gene>
<dbReference type="InterPro" id="IPR013611">
    <property type="entry name" value="Transp-assoc_OB_typ2"/>
</dbReference>
<dbReference type="InterPro" id="IPR003593">
    <property type="entry name" value="AAA+_ATPase"/>
</dbReference>
<dbReference type="Gene3D" id="2.40.50.100">
    <property type="match status" value="1"/>
</dbReference>
<dbReference type="PANTHER" id="PTHR42781">
    <property type="entry name" value="SPERMIDINE/PUTRESCINE IMPORT ATP-BINDING PROTEIN POTA"/>
    <property type="match status" value="1"/>
</dbReference>
<evidence type="ECO:0000259" key="8">
    <source>
        <dbReference type="PROSITE" id="PS50893"/>
    </source>
</evidence>